<evidence type="ECO:0000259" key="2">
    <source>
        <dbReference type="PROSITE" id="PS50011"/>
    </source>
</evidence>
<dbReference type="InterPro" id="IPR029016">
    <property type="entry name" value="GAF-like_dom_sf"/>
</dbReference>
<evidence type="ECO:0000313" key="3">
    <source>
        <dbReference type="EMBL" id="HGG00721.1"/>
    </source>
</evidence>
<proteinExistence type="predicted"/>
<dbReference type="InterPro" id="IPR003018">
    <property type="entry name" value="GAF"/>
</dbReference>
<dbReference type="Gene3D" id="3.40.50.300">
    <property type="entry name" value="P-loop containing nucleotide triphosphate hydrolases"/>
    <property type="match status" value="1"/>
</dbReference>
<dbReference type="Pfam" id="PF07228">
    <property type="entry name" value="SpoIIE"/>
    <property type="match status" value="1"/>
</dbReference>
<dbReference type="CDD" id="cd14014">
    <property type="entry name" value="STKc_PknB_like"/>
    <property type="match status" value="1"/>
</dbReference>
<evidence type="ECO:0000256" key="1">
    <source>
        <dbReference type="SAM" id="Coils"/>
    </source>
</evidence>
<dbReference type="InterPro" id="IPR000719">
    <property type="entry name" value="Prot_kinase_dom"/>
</dbReference>
<keyword evidence="1" id="KW-0175">Coiled coil</keyword>
<feature type="domain" description="Protein kinase" evidence="2">
    <location>
        <begin position="6"/>
        <end position="283"/>
    </location>
</feature>
<dbReference type="SUPFAM" id="SSF81606">
    <property type="entry name" value="PP2C-like"/>
    <property type="match status" value="1"/>
</dbReference>
<dbReference type="InterPro" id="IPR027417">
    <property type="entry name" value="P-loop_NTPase"/>
</dbReference>
<reference evidence="3" key="1">
    <citation type="journal article" date="2020" name="mSystems">
        <title>Genome- and Community-Level Interaction Insights into Carbon Utilization and Element Cycling Functions of Hydrothermarchaeota in Hydrothermal Sediment.</title>
        <authorList>
            <person name="Zhou Z."/>
            <person name="Liu Y."/>
            <person name="Xu W."/>
            <person name="Pan J."/>
            <person name="Luo Z.H."/>
            <person name="Li M."/>
        </authorList>
    </citation>
    <scope>NUCLEOTIDE SEQUENCE [LARGE SCALE GENOMIC DNA]</scope>
    <source>
        <strain evidence="3">SpSt-374</strain>
    </source>
</reference>
<dbReference type="PANTHER" id="PTHR43642">
    <property type="entry name" value="HYBRID SIGNAL TRANSDUCTION HISTIDINE KINASE G"/>
    <property type="match status" value="1"/>
</dbReference>
<dbReference type="PROSITE" id="PS50011">
    <property type="entry name" value="PROTEIN_KINASE_DOM"/>
    <property type="match status" value="1"/>
</dbReference>
<dbReference type="InterPro" id="IPR041664">
    <property type="entry name" value="AAA_16"/>
</dbReference>
<dbReference type="Pfam" id="PF13191">
    <property type="entry name" value="AAA_16"/>
    <property type="match status" value="1"/>
</dbReference>
<dbReference type="PANTHER" id="PTHR43642:SF1">
    <property type="entry name" value="HYBRID SIGNAL TRANSDUCTION HISTIDINE KINASE G"/>
    <property type="match status" value="1"/>
</dbReference>
<dbReference type="InterPro" id="IPR011990">
    <property type="entry name" value="TPR-like_helical_dom_sf"/>
</dbReference>
<dbReference type="EMBL" id="DSPX01000086">
    <property type="protein sequence ID" value="HGG00721.1"/>
    <property type="molecule type" value="Genomic_DNA"/>
</dbReference>
<name>A0A7C3ZLG2_9CYAN</name>
<dbReference type="GO" id="GO:0005524">
    <property type="term" value="F:ATP binding"/>
    <property type="evidence" value="ECO:0007669"/>
    <property type="project" value="InterPro"/>
</dbReference>
<dbReference type="SMART" id="SM00065">
    <property type="entry name" value="GAF"/>
    <property type="match status" value="1"/>
</dbReference>
<dbReference type="Pfam" id="PF00069">
    <property type="entry name" value="Pkinase"/>
    <property type="match status" value="1"/>
</dbReference>
<dbReference type="InterPro" id="IPR053159">
    <property type="entry name" value="Hybrid_Histidine_Kinase"/>
</dbReference>
<dbReference type="SUPFAM" id="SSF52540">
    <property type="entry name" value="P-loop containing nucleoside triphosphate hydrolases"/>
    <property type="match status" value="1"/>
</dbReference>
<dbReference type="GO" id="GO:0004672">
    <property type="term" value="F:protein kinase activity"/>
    <property type="evidence" value="ECO:0007669"/>
    <property type="project" value="InterPro"/>
</dbReference>
<dbReference type="Gene3D" id="3.30.450.40">
    <property type="match status" value="1"/>
</dbReference>
<dbReference type="SUPFAM" id="SSF56112">
    <property type="entry name" value="Protein kinase-like (PK-like)"/>
    <property type="match status" value="1"/>
</dbReference>
<dbReference type="InterPro" id="IPR001932">
    <property type="entry name" value="PPM-type_phosphatase-like_dom"/>
</dbReference>
<gene>
    <name evidence="3" type="ORF">ENR15_08750</name>
</gene>
<sequence>MLIPGYQINEQIYESTNSLIYRGKRLDPEQAVIVKMLKQAYPPPEKIAWFKREYEMTRSLSPLGVVEAYSFYSDRDRWAIILEDFGGESLKQLLPTKKRLTVSAFWSVAIQVADSLGKIHLRHIIHKDINPSNIVFNPQTGQVKLIDFGISTALDKENQTLRHPNVLEGTLAYISPEQTGRMNRAIDYRTDFYSLGVTFYELLTGQLPFPTDDAMELVHSHIAKQPTPPHLINPEIPQTLSEIVIKLMAKNAEERYQSAFGFKADLAECQRQWEAQGQIHPFPLAQQDISDRFHISQKLYGRESEIATLLAAFARLNSNSETSSARAEMMLIAGYSGIGKSALVQEVYKPITEQRGYFISGKFDQYQRDIPYSSLVQAFSGLVGQLLTESETQIAAWRSQILAALGDNGQVMIDVIPELELIIGSQPPVPDLAPAEAQNRFNLVFQSFIKVFTIAEHPLVVFLDDLQWSDNASLQLIALLMAAADTKHLFLIGAYRDNEVSLAHPLMLTLDEIRQSGTVVNQITLAPLDLANVNQLIVDSFHDSGETAAPLAELVLSKTNGNPFFINEFLKSLYSENLLNFEAQELRWVWDLAQIQARNITDNVVELMAGKVQKLGAETQKLLQLAACIGNQFDLQTLAIVSETTPEKTAADLWPAATAGLILPLSDTYKLMAMEVQGLAEAVTVEYKFAHDRIQQAAYSLINATDKPALHWQVGCLLRQNTPAEKPDQKIFDIVNQLNQGRSQIQHQTEAEDLAQLNLKAGKKAKASAAYQPAFNYLQTGFSLLSPDSWDSQYDLTLSLHVEAAEAAYLSGHFQQMEELAAVVRSQAKTVLDKVRIYRVSVLGYANQHQLSAAIRTGLEILSQLGINLPENPTPADIGQAIGETQAAWAGQRIEDLIHLPEMTDPEKIAAMDLLFDVIHPAYDGNPGLFTLCALQMVNLSIKYGNTPLSAQGYGSYGIVLCGVVFDIDSGYKFAHLALNLLEKSNIKKIKSAVFFLAYYFSIHWQGHIEKTLKPFLEGYQSGLATGDLLFAAFNAYGYASYLYWAGKKLALVAEEMAKYSQGISQIKQSLILSYQNRYWQVVLNLMGSPENAWILAGAAYDEVAMMPNMVETHDRYGIGDLHLHKFILAYLFDNYQQAIANADIAANYLDAMLATPSVAGFYFYDSLTRLAVFADASETEQAVIQEKVTANQEKMQLWAHHAPMNYQHKYDLVAAELCRVQGNYKDAREYYDAAINGARENEFLNEEALAYELAGRFYLWRHQTHIARHYLQDAHYTYQQWGATAKVQHLEQKYPQFLGSATSKTGITPNITSTTGTGSGSALDFATILKATSAISGEIVLEKLLSKLMQLAIENAGAETGFLILSDNGRLTIEAAGTASGEIEVLQAIPVANNPNLPVAIINYTARTRTDVVLNDATQEGLFATDAYITRTQAKSVLSYPILNGGQLLGILYLENNLATSAFTSDRLEVLRILSSQAAISVENALLYRTLAQKVEERTAQLAAANQEITILNQMLQAENLRMSAELDVTRRLQQMILPDEAELSAIPGLEIAGFMEPASEVGGDYYDVLNYDGRVKIGIGDVTGHGLESGMLMIMTQTAVRTLLANNETDYVKFLSTINRTIYDNVGRMKTDKNLTLCLLDYNAGVLRVSGQHEEIIVVRSGGELELIDTIDLGFPIGLDVEIADFISQTEIVLNPGDVVVLYTDGITEAENIDGVQYGLERLCQVVERHWQSSAPDIRQVAINDLLQHIGDQKVFDDITIMVLKQK</sequence>
<protein>
    <submittedName>
        <fullName evidence="3">GAF domain-containing protein</fullName>
    </submittedName>
</protein>
<feature type="coiled-coil region" evidence="1">
    <location>
        <begin position="1489"/>
        <end position="1523"/>
    </location>
</feature>
<dbReference type="InterPro" id="IPR011009">
    <property type="entry name" value="Kinase-like_dom_sf"/>
</dbReference>
<dbReference type="Gene3D" id="3.60.40.10">
    <property type="entry name" value="PPM-type phosphatase domain"/>
    <property type="match status" value="1"/>
</dbReference>
<dbReference type="Pfam" id="PF01590">
    <property type="entry name" value="GAF"/>
    <property type="match status" value="1"/>
</dbReference>
<dbReference type="SUPFAM" id="SSF48452">
    <property type="entry name" value="TPR-like"/>
    <property type="match status" value="1"/>
</dbReference>
<dbReference type="SMART" id="SM00331">
    <property type="entry name" value="PP2C_SIG"/>
    <property type="match status" value="1"/>
</dbReference>
<dbReference type="InterPro" id="IPR036457">
    <property type="entry name" value="PPM-type-like_dom_sf"/>
</dbReference>
<organism evidence="3">
    <name type="scientific">Planktothricoides sp. SpSt-374</name>
    <dbReference type="NCBI Taxonomy" id="2282167"/>
    <lineage>
        <taxon>Bacteria</taxon>
        <taxon>Bacillati</taxon>
        <taxon>Cyanobacteriota</taxon>
        <taxon>Cyanophyceae</taxon>
        <taxon>Oscillatoriophycideae</taxon>
        <taxon>Oscillatoriales</taxon>
        <taxon>Oscillatoriaceae</taxon>
        <taxon>Planktothricoides</taxon>
    </lineage>
</organism>
<comment type="caution">
    <text evidence="3">The sequence shown here is derived from an EMBL/GenBank/DDBJ whole genome shotgun (WGS) entry which is preliminary data.</text>
</comment>
<dbReference type="Gene3D" id="1.10.510.10">
    <property type="entry name" value="Transferase(Phosphotransferase) domain 1"/>
    <property type="match status" value="1"/>
</dbReference>
<dbReference type="SUPFAM" id="SSF55781">
    <property type="entry name" value="GAF domain-like"/>
    <property type="match status" value="1"/>
</dbReference>
<accession>A0A7C3ZLG2</accession>